<protein>
    <submittedName>
        <fullName evidence="2">Helix-turn-helix domain-containing protein</fullName>
    </submittedName>
</protein>
<evidence type="ECO:0000259" key="1">
    <source>
        <dbReference type="PROSITE" id="PS50943"/>
    </source>
</evidence>
<dbReference type="SUPFAM" id="SSF47413">
    <property type="entry name" value="lambda repressor-like DNA-binding domains"/>
    <property type="match status" value="1"/>
</dbReference>
<dbReference type="Pfam" id="PF13560">
    <property type="entry name" value="HTH_31"/>
    <property type="match status" value="1"/>
</dbReference>
<accession>A0A941EXH1</accession>
<dbReference type="CDD" id="cd00093">
    <property type="entry name" value="HTH_XRE"/>
    <property type="match status" value="1"/>
</dbReference>
<sequence length="280" mass="31648">MGFQASRRQLYVAETLLAMRTTAGLSLQAVAQVTGISASKISRIENAANKASSKDVRALAKHYGADSALIEKLCEAARDSVTDTWWTRYDRFLTASYVNFLVTENEARTAWSLQPMFVPGMLQARPYIEAILSTGPTLDPDRADAEVEVRLHRQTRLTEPEPLVYHAIIGQPVLHWEFGGPDILRAQLRHFREIADLPNVCIQVIPFERPTTVYSIDLFEFEPGDPPVCFDETQWGTPLHDDPLEVRQAQRRLAHAQTVALSEVESKQFIEQRMREAESK</sequence>
<dbReference type="GO" id="GO:0003677">
    <property type="term" value="F:DNA binding"/>
    <property type="evidence" value="ECO:0007669"/>
    <property type="project" value="InterPro"/>
</dbReference>
<dbReference type="EMBL" id="JAGSOG010000534">
    <property type="protein sequence ID" value="MBR7839665.1"/>
    <property type="molecule type" value="Genomic_DNA"/>
</dbReference>
<dbReference type="SMART" id="SM00530">
    <property type="entry name" value="HTH_XRE"/>
    <property type="match status" value="1"/>
</dbReference>
<name>A0A941EXH1_9ACTN</name>
<dbReference type="RefSeq" id="WP_212534087.1">
    <property type="nucleotide sequence ID" value="NZ_JAGSOG010000534.1"/>
</dbReference>
<dbReference type="InterPro" id="IPR010982">
    <property type="entry name" value="Lambda_DNA-bd_dom_sf"/>
</dbReference>
<comment type="caution">
    <text evidence="2">The sequence shown here is derived from an EMBL/GenBank/DDBJ whole genome shotgun (WGS) entry which is preliminary data.</text>
</comment>
<reference evidence="2" key="1">
    <citation type="submission" date="2021-04" db="EMBL/GenBank/DDBJ databases">
        <title>Genome based classification of Actinospica acidithermotolerans sp. nov., an actinobacterium isolated from an Indonesian hot spring.</title>
        <authorList>
            <person name="Kusuma A.B."/>
            <person name="Putra K.E."/>
            <person name="Nafisah S."/>
            <person name="Loh J."/>
            <person name="Nouioui I."/>
            <person name="Goodfellow M."/>
        </authorList>
    </citation>
    <scope>NUCLEOTIDE SEQUENCE</scope>
    <source>
        <strain evidence="2">CSCA 57</strain>
    </source>
</reference>
<dbReference type="Pfam" id="PF19054">
    <property type="entry name" value="DUF5753"/>
    <property type="match status" value="1"/>
</dbReference>
<dbReference type="PROSITE" id="PS50943">
    <property type="entry name" value="HTH_CROC1"/>
    <property type="match status" value="1"/>
</dbReference>
<dbReference type="InterPro" id="IPR043917">
    <property type="entry name" value="DUF5753"/>
</dbReference>
<gene>
    <name evidence="2" type="ORF">KDL01_40815</name>
</gene>
<dbReference type="Gene3D" id="1.10.260.40">
    <property type="entry name" value="lambda repressor-like DNA-binding domains"/>
    <property type="match status" value="1"/>
</dbReference>
<proteinExistence type="predicted"/>
<organism evidence="2 3">
    <name type="scientific">Actinospica durhamensis</name>
    <dbReference type="NCBI Taxonomy" id="1508375"/>
    <lineage>
        <taxon>Bacteria</taxon>
        <taxon>Bacillati</taxon>
        <taxon>Actinomycetota</taxon>
        <taxon>Actinomycetes</taxon>
        <taxon>Catenulisporales</taxon>
        <taxon>Actinospicaceae</taxon>
        <taxon>Actinospica</taxon>
    </lineage>
</organism>
<dbReference type="AlphaFoldDB" id="A0A941EXH1"/>
<feature type="domain" description="HTH cro/C1-type" evidence="1">
    <location>
        <begin position="16"/>
        <end position="70"/>
    </location>
</feature>
<dbReference type="Proteomes" id="UP000675781">
    <property type="component" value="Unassembled WGS sequence"/>
</dbReference>
<evidence type="ECO:0000313" key="3">
    <source>
        <dbReference type="Proteomes" id="UP000675781"/>
    </source>
</evidence>
<keyword evidence="3" id="KW-1185">Reference proteome</keyword>
<dbReference type="InterPro" id="IPR001387">
    <property type="entry name" value="Cro/C1-type_HTH"/>
</dbReference>
<evidence type="ECO:0000313" key="2">
    <source>
        <dbReference type="EMBL" id="MBR7839665.1"/>
    </source>
</evidence>